<keyword evidence="2" id="KW-1003">Cell membrane</keyword>
<evidence type="ECO:0000256" key="4">
    <source>
        <dbReference type="ARBA" id="ARBA00022989"/>
    </source>
</evidence>
<evidence type="ECO:0000313" key="8">
    <source>
        <dbReference type="EMBL" id="HIU40675.1"/>
    </source>
</evidence>
<keyword evidence="4 6" id="KW-1133">Transmembrane helix</keyword>
<accession>A0A9D1LID4</accession>
<comment type="caution">
    <text evidence="8">The sequence shown here is derived from an EMBL/GenBank/DDBJ whole genome shotgun (WGS) entry which is preliminary data.</text>
</comment>
<comment type="subcellular location">
    <subcellularLocation>
        <location evidence="1">Cell membrane</location>
        <topology evidence="1">Multi-pass membrane protein</topology>
    </subcellularLocation>
</comment>
<feature type="transmembrane region" description="Helical" evidence="6">
    <location>
        <begin position="207"/>
        <end position="229"/>
    </location>
</feature>
<evidence type="ECO:0000256" key="6">
    <source>
        <dbReference type="SAM" id="Phobius"/>
    </source>
</evidence>
<reference evidence="8" key="1">
    <citation type="submission" date="2020-10" db="EMBL/GenBank/DDBJ databases">
        <authorList>
            <person name="Gilroy R."/>
        </authorList>
    </citation>
    <scope>NUCLEOTIDE SEQUENCE</scope>
    <source>
        <strain evidence="8">CHK193-30670</strain>
    </source>
</reference>
<evidence type="ECO:0000313" key="9">
    <source>
        <dbReference type="Proteomes" id="UP000824074"/>
    </source>
</evidence>
<dbReference type="PANTHER" id="PTHR35007:SF2">
    <property type="entry name" value="PILUS ASSEMBLE PROTEIN"/>
    <property type="match status" value="1"/>
</dbReference>
<dbReference type="Gene3D" id="1.20.81.30">
    <property type="entry name" value="Type II secretion system (T2SS), domain F"/>
    <property type="match status" value="1"/>
</dbReference>
<evidence type="ECO:0000256" key="5">
    <source>
        <dbReference type="ARBA" id="ARBA00023136"/>
    </source>
</evidence>
<feature type="domain" description="Type II secretion system protein GspF" evidence="7">
    <location>
        <begin position="100"/>
        <end position="224"/>
    </location>
</feature>
<feature type="transmembrane region" description="Helical" evidence="6">
    <location>
        <begin position="62"/>
        <end position="80"/>
    </location>
</feature>
<keyword evidence="3 6" id="KW-0812">Transmembrane</keyword>
<gene>
    <name evidence="8" type="ORF">IAB68_05185</name>
</gene>
<dbReference type="InterPro" id="IPR018076">
    <property type="entry name" value="T2SS_GspF_dom"/>
</dbReference>
<dbReference type="AlphaFoldDB" id="A0A9D1LID4"/>
<dbReference type="EMBL" id="DVMT01000053">
    <property type="protein sequence ID" value="HIU40675.1"/>
    <property type="molecule type" value="Genomic_DNA"/>
</dbReference>
<sequence>MKEKKSFINRIYRQKDIKKVEDKINQFGVSKKFSCEYFMNFRLYTSLIVFVVIFIFMDYGALLAPIITVLWYLLVGYLMIDRPLKKRERKLDTEAYYYFEVLTLALESGRNLENAIKMACKYIDSEISSEFKETLKQVNFGKSLTEALSLMSSRIPSITVNNIILNMEQSNLFGNSIIETMYNQLDFLKDKQVMDIKEEINKIPNKISIFSVLFFIPLILLIILGPVLIDFIS</sequence>
<evidence type="ECO:0000256" key="3">
    <source>
        <dbReference type="ARBA" id="ARBA00022692"/>
    </source>
</evidence>
<reference evidence="8" key="2">
    <citation type="journal article" date="2021" name="PeerJ">
        <title>Extensive microbial diversity within the chicken gut microbiome revealed by metagenomics and culture.</title>
        <authorList>
            <person name="Gilroy R."/>
            <person name="Ravi A."/>
            <person name="Getino M."/>
            <person name="Pursley I."/>
            <person name="Horton D.L."/>
            <person name="Alikhan N.F."/>
            <person name="Baker D."/>
            <person name="Gharbi K."/>
            <person name="Hall N."/>
            <person name="Watson M."/>
            <person name="Adriaenssens E.M."/>
            <person name="Foster-Nyarko E."/>
            <person name="Jarju S."/>
            <person name="Secka A."/>
            <person name="Antonio M."/>
            <person name="Oren A."/>
            <person name="Chaudhuri R.R."/>
            <person name="La Ragione R."/>
            <person name="Hildebrand F."/>
            <person name="Pallen M.J."/>
        </authorList>
    </citation>
    <scope>NUCLEOTIDE SEQUENCE</scope>
    <source>
        <strain evidence="8">CHK193-30670</strain>
    </source>
</reference>
<evidence type="ECO:0000259" key="7">
    <source>
        <dbReference type="Pfam" id="PF00482"/>
    </source>
</evidence>
<dbReference type="Pfam" id="PF00482">
    <property type="entry name" value="T2SSF"/>
    <property type="match status" value="1"/>
</dbReference>
<evidence type="ECO:0000256" key="1">
    <source>
        <dbReference type="ARBA" id="ARBA00004651"/>
    </source>
</evidence>
<dbReference type="PANTHER" id="PTHR35007">
    <property type="entry name" value="INTEGRAL MEMBRANE PROTEIN-RELATED"/>
    <property type="match status" value="1"/>
</dbReference>
<organism evidence="8 9">
    <name type="scientific">Candidatus Aphodocola excrementigallinarum</name>
    <dbReference type="NCBI Taxonomy" id="2840670"/>
    <lineage>
        <taxon>Bacteria</taxon>
        <taxon>Bacillati</taxon>
        <taxon>Bacillota</taxon>
        <taxon>Bacilli</taxon>
        <taxon>Candidatus Aphodocola</taxon>
    </lineage>
</organism>
<dbReference type="GO" id="GO:0005886">
    <property type="term" value="C:plasma membrane"/>
    <property type="evidence" value="ECO:0007669"/>
    <property type="project" value="UniProtKB-SubCell"/>
</dbReference>
<protein>
    <submittedName>
        <fullName evidence="8">Type II secretion system F family protein</fullName>
    </submittedName>
</protein>
<evidence type="ECO:0000256" key="2">
    <source>
        <dbReference type="ARBA" id="ARBA00022475"/>
    </source>
</evidence>
<proteinExistence type="predicted"/>
<feature type="transmembrane region" description="Helical" evidence="6">
    <location>
        <begin position="37"/>
        <end position="56"/>
    </location>
</feature>
<name>A0A9D1LID4_9FIRM</name>
<dbReference type="Proteomes" id="UP000824074">
    <property type="component" value="Unassembled WGS sequence"/>
</dbReference>
<dbReference type="InterPro" id="IPR042094">
    <property type="entry name" value="T2SS_GspF_sf"/>
</dbReference>
<keyword evidence="5 6" id="KW-0472">Membrane</keyword>